<evidence type="ECO:0000313" key="2">
    <source>
        <dbReference type="Proteomes" id="UP000053060"/>
    </source>
</evidence>
<protein>
    <recommendedName>
        <fullName evidence="3">DUF2332 domain-containing protein</fullName>
    </recommendedName>
</protein>
<gene>
    <name evidence="1" type="ORF">Z045_11815</name>
</gene>
<reference evidence="2" key="1">
    <citation type="submission" date="2015-01" db="EMBL/GenBank/DDBJ databases">
        <title>Draft genome sequence of Rhodococcus pyridinivorans strain KG-16, a hydrocarbon-degrading bacterium.</title>
        <authorList>
            <person name="Aggarwal R.K."/>
            <person name="Dawar C."/>
        </authorList>
    </citation>
    <scope>NUCLEOTIDE SEQUENCE [LARGE SCALE GENOMIC DNA]</scope>
    <source>
        <strain evidence="2">KG-16</strain>
    </source>
</reference>
<dbReference type="Pfam" id="PF10094">
    <property type="entry name" value="DUF2332"/>
    <property type="match status" value="2"/>
</dbReference>
<dbReference type="Proteomes" id="UP000053060">
    <property type="component" value="Unassembled WGS sequence"/>
</dbReference>
<organism evidence="1 2">
    <name type="scientific">Rhodococcus pyridinivorans KG-16</name>
    <dbReference type="NCBI Taxonomy" id="1441730"/>
    <lineage>
        <taxon>Bacteria</taxon>
        <taxon>Bacillati</taxon>
        <taxon>Actinomycetota</taxon>
        <taxon>Actinomycetes</taxon>
        <taxon>Mycobacteriales</taxon>
        <taxon>Nocardiaceae</taxon>
        <taxon>Rhodococcus</taxon>
    </lineage>
</organism>
<evidence type="ECO:0000313" key="1">
    <source>
        <dbReference type="EMBL" id="KSZ58567.1"/>
    </source>
</evidence>
<dbReference type="AlphaFoldDB" id="A0A0V9UKQ1"/>
<dbReference type="PATRIC" id="fig|1441730.3.peg.2459"/>
<reference evidence="1 2" key="2">
    <citation type="journal article" date="2016" name="Genome Announc.">
        <title>Draft Genome Sequence of a Versatile Hydrocarbon-Degrading Bacterium, Rhodococcus pyridinivorans Strain KG-16, Collected from Oil Fields in India.</title>
        <authorList>
            <person name="Aggarwal R.K."/>
            <person name="Dawar C."/>
            <person name="Phanindranath R."/>
            <person name="Mutnuri L."/>
            <person name="Dayal A.M."/>
        </authorList>
    </citation>
    <scope>NUCLEOTIDE SEQUENCE [LARGE SCALE GENOMIC DNA]</scope>
    <source>
        <strain evidence="1 2">KG-16</strain>
    </source>
</reference>
<evidence type="ECO:0008006" key="3">
    <source>
        <dbReference type="Google" id="ProtNLM"/>
    </source>
</evidence>
<dbReference type="InterPro" id="IPR011200">
    <property type="entry name" value="UCP012608"/>
</dbReference>
<dbReference type="EMBL" id="AZXY01000005">
    <property type="protein sequence ID" value="KSZ58567.1"/>
    <property type="molecule type" value="Genomic_DNA"/>
</dbReference>
<sequence length="227" mass="23970">MAGTARRGGATDETGRYAVLYPALAEAAHRVGATAIGLIDVGRPAALNLCVDRVGITYSDGVFLGDPDSPVQESCSIVHGGAVPDRTMPPVVARVAVTRHRPDVEDALLAEDPPVRFCGDVVELLPEAIAAVPEDALVVVTTTWALSRLSIPRRPSFVDRLREAATGRTVAWVSAEGVGVAPSVPTLGDRPASGHSIVGIALYEGAEHRVDAVARCWSRGRILDWFH</sequence>
<comment type="caution">
    <text evidence="1">The sequence shown here is derived from an EMBL/GenBank/DDBJ whole genome shotgun (WGS) entry which is preliminary data.</text>
</comment>
<name>A0A0V9UKQ1_9NOCA</name>
<proteinExistence type="predicted"/>
<accession>A0A0V9UKQ1</accession>
<dbReference type="RefSeq" id="WP_060652023.1">
    <property type="nucleotide sequence ID" value="NZ_AZXY01000005.1"/>
</dbReference>